<evidence type="ECO:0000313" key="4">
    <source>
        <dbReference type="Proteomes" id="UP000315677"/>
    </source>
</evidence>
<keyword evidence="3" id="KW-0413">Isomerase</keyword>
<reference evidence="3 4" key="1">
    <citation type="submission" date="2019-06" db="EMBL/GenBank/DDBJ databases">
        <title>Sequencing the genomes of 1000 actinobacteria strains.</title>
        <authorList>
            <person name="Klenk H.-P."/>
        </authorList>
    </citation>
    <scope>NUCLEOTIDE SEQUENCE [LARGE SCALE GENOMIC DNA]</scope>
    <source>
        <strain evidence="3 4">DSM 45301</strain>
    </source>
</reference>
<dbReference type="PANTHER" id="PTHR11941:SF133">
    <property type="entry name" value="1,2-EPOXYPHENYLACETYL-COA ISOMERASE"/>
    <property type="match status" value="1"/>
</dbReference>
<comment type="caution">
    <text evidence="3">The sequence shown here is derived from an EMBL/GenBank/DDBJ whole genome shotgun (WGS) entry which is preliminary data.</text>
</comment>
<dbReference type="GO" id="GO:0016853">
    <property type="term" value="F:isomerase activity"/>
    <property type="evidence" value="ECO:0007669"/>
    <property type="project" value="UniProtKB-KW"/>
</dbReference>
<dbReference type="PANTHER" id="PTHR11941">
    <property type="entry name" value="ENOYL-COA HYDRATASE-RELATED"/>
    <property type="match status" value="1"/>
</dbReference>
<evidence type="ECO:0000256" key="1">
    <source>
        <dbReference type="ARBA" id="ARBA00005254"/>
    </source>
</evidence>
<dbReference type="GO" id="GO:0016829">
    <property type="term" value="F:lyase activity"/>
    <property type="evidence" value="ECO:0007669"/>
    <property type="project" value="UniProtKB-KW"/>
</dbReference>
<evidence type="ECO:0000256" key="2">
    <source>
        <dbReference type="ARBA" id="ARBA00023239"/>
    </source>
</evidence>
<dbReference type="Proteomes" id="UP000315677">
    <property type="component" value="Unassembled WGS sequence"/>
</dbReference>
<evidence type="ECO:0000313" key="3">
    <source>
        <dbReference type="EMBL" id="TQM11241.1"/>
    </source>
</evidence>
<accession>A0A543DPI1</accession>
<keyword evidence="4" id="KW-1185">Reference proteome</keyword>
<dbReference type="InterPro" id="IPR014748">
    <property type="entry name" value="Enoyl-CoA_hydra_C"/>
</dbReference>
<gene>
    <name evidence="3" type="ORF">FB558_3796</name>
</gene>
<sequence>MPLDVEGWAAAGLDFRVENSVAFLTLNRPHIKNAVTHPLRNAILASLDEVRSDPAIRAALVTGAGTAFCSGADLSEADHIEIPPEHRRGTPTHVRREDGLAYGWWRIIEKVWENTKPIVAAVNGPAYGFGCNFAFACDLVIAGESARFSEIFVQRGLPLEASGAYLLTRSVSPVRARELALFGDPLPATTAEQWGLVNRCVPDGDLMKVATGWAERLASGPTIGIGHIKSQINQGLDMNIRQTWREEVTFLGIGPGEDQAEAGLAFREKRAPKFTGR</sequence>
<comment type="similarity">
    <text evidence="1">Belongs to the enoyl-CoA hydratase/isomerase family.</text>
</comment>
<dbReference type="Gene3D" id="3.90.226.10">
    <property type="entry name" value="2-enoyl-CoA Hydratase, Chain A, domain 1"/>
    <property type="match status" value="1"/>
</dbReference>
<dbReference type="AlphaFoldDB" id="A0A543DPI1"/>
<dbReference type="CDD" id="cd06558">
    <property type="entry name" value="crotonase-like"/>
    <property type="match status" value="1"/>
</dbReference>
<dbReference type="Gene3D" id="1.10.12.10">
    <property type="entry name" value="Lyase 2-enoyl-coa Hydratase, Chain A, domain 2"/>
    <property type="match status" value="1"/>
</dbReference>
<dbReference type="EMBL" id="VFPA01000002">
    <property type="protein sequence ID" value="TQM11241.1"/>
    <property type="molecule type" value="Genomic_DNA"/>
</dbReference>
<dbReference type="Pfam" id="PF00378">
    <property type="entry name" value="ECH_1"/>
    <property type="match status" value="1"/>
</dbReference>
<protein>
    <submittedName>
        <fullName evidence="3">2-(1,2-epoxy-1,2-dihydrophenyl)acetyl-CoA isomerase</fullName>
    </submittedName>
</protein>
<dbReference type="InterPro" id="IPR001753">
    <property type="entry name" value="Enoyl-CoA_hydra/iso"/>
</dbReference>
<dbReference type="RefSeq" id="WP_142055233.1">
    <property type="nucleotide sequence ID" value="NZ_VFPA01000002.1"/>
</dbReference>
<dbReference type="OrthoDB" id="9777711at2"/>
<keyword evidence="2" id="KW-0456">Lyase</keyword>
<proteinExistence type="inferred from homology"/>
<dbReference type="InterPro" id="IPR029045">
    <property type="entry name" value="ClpP/crotonase-like_dom_sf"/>
</dbReference>
<organism evidence="3 4">
    <name type="scientific">Pseudonocardia kunmingensis</name>
    <dbReference type="NCBI Taxonomy" id="630975"/>
    <lineage>
        <taxon>Bacteria</taxon>
        <taxon>Bacillati</taxon>
        <taxon>Actinomycetota</taxon>
        <taxon>Actinomycetes</taxon>
        <taxon>Pseudonocardiales</taxon>
        <taxon>Pseudonocardiaceae</taxon>
        <taxon>Pseudonocardia</taxon>
    </lineage>
</organism>
<dbReference type="GO" id="GO:0006635">
    <property type="term" value="P:fatty acid beta-oxidation"/>
    <property type="evidence" value="ECO:0007669"/>
    <property type="project" value="TreeGrafter"/>
</dbReference>
<dbReference type="SUPFAM" id="SSF52096">
    <property type="entry name" value="ClpP/crotonase"/>
    <property type="match status" value="1"/>
</dbReference>
<name>A0A543DPI1_9PSEU</name>